<dbReference type="RefSeq" id="WP_230576009.1">
    <property type="nucleotide sequence ID" value="NZ_CAKJTI010000020.1"/>
</dbReference>
<organism evidence="1 2">
    <name type="scientific">Bacillus rhizoplanae</name>
    <dbReference type="NCBI Taxonomy" id="2880966"/>
    <lineage>
        <taxon>Bacteria</taxon>
        <taxon>Bacillati</taxon>
        <taxon>Bacillota</taxon>
        <taxon>Bacilli</taxon>
        <taxon>Bacillales</taxon>
        <taxon>Bacillaceae</taxon>
        <taxon>Bacillus</taxon>
    </lineage>
</organism>
<dbReference type="SUPFAM" id="SSF140500">
    <property type="entry name" value="BAS1536-like"/>
    <property type="match status" value="1"/>
</dbReference>
<dbReference type="PANTHER" id="PTHR41263:SF1">
    <property type="entry name" value="ASPARTYL-PHOSPHATE PHOSPHATASE YISI"/>
    <property type="match status" value="1"/>
</dbReference>
<dbReference type="InterPro" id="IPR037208">
    <property type="entry name" value="Spo0E-like_sf"/>
</dbReference>
<dbReference type="Proteomes" id="UP000789423">
    <property type="component" value="Unassembled WGS sequence"/>
</dbReference>
<dbReference type="PANTHER" id="PTHR41263">
    <property type="entry name" value="ASPARTYL-PHOSPHATE PHOSPHATASE YISI"/>
    <property type="match status" value="1"/>
</dbReference>
<dbReference type="InterPro" id="IPR018540">
    <property type="entry name" value="Spo0E-like"/>
</dbReference>
<accession>A0ABN8A362</accession>
<dbReference type="Pfam" id="PF09388">
    <property type="entry name" value="SpoOE-like"/>
    <property type="match status" value="1"/>
</dbReference>
<keyword evidence="2" id="KW-1185">Reference proteome</keyword>
<dbReference type="EMBL" id="CAKJTI010000020">
    <property type="protein sequence ID" value="CAG9613990.1"/>
    <property type="molecule type" value="Genomic_DNA"/>
</dbReference>
<dbReference type="InterPro" id="IPR053028">
    <property type="entry name" value="Spo0E-like_phosphatase"/>
</dbReference>
<reference evidence="1 2" key="1">
    <citation type="submission" date="2021-10" db="EMBL/GenBank/DDBJ databases">
        <authorList>
            <person name="Criscuolo A."/>
        </authorList>
    </citation>
    <scope>NUCLEOTIDE SEQUENCE [LARGE SCALE GENOMIC DNA]</scope>
    <source>
        <strain evidence="2">CIP 111899</strain>
    </source>
</reference>
<proteinExistence type="predicted"/>
<protein>
    <recommendedName>
        <fullName evidence="3">Aspartyl-phosphate phosphatase Spo0E family protein</fullName>
    </recommendedName>
</protein>
<sequence>MFVAKRKSTMDKLLCDINVKREEMIHLGLTNGLNSIETIQVSQELDMLIMKYQRYKESNVSKWLLMLKTPFLKMSYNVKSNMFWRMFITSFMK</sequence>
<evidence type="ECO:0000313" key="1">
    <source>
        <dbReference type="EMBL" id="CAG9613990.1"/>
    </source>
</evidence>
<evidence type="ECO:0008006" key="3">
    <source>
        <dbReference type="Google" id="ProtNLM"/>
    </source>
</evidence>
<evidence type="ECO:0000313" key="2">
    <source>
        <dbReference type="Proteomes" id="UP000789423"/>
    </source>
</evidence>
<name>A0ABN8A362_9BACI</name>
<dbReference type="Gene3D" id="4.10.280.10">
    <property type="entry name" value="Helix-loop-helix DNA-binding domain"/>
    <property type="match status" value="1"/>
</dbReference>
<gene>
    <name evidence="1" type="ORF">BACCIP111899_03217</name>
</gene>
<dbReference type="InterPro" id="IPR036638">
    <property type="entry name" value="HLH_DNA-bd_sf"/>
</dbReference>
<comment type="caution">
    <text evidence="1">The sequence shown here is derived from an EMBL/GenBank/DDBJ whole genome shotgun (WGS) entry which is preliminary data.</text>
</comment>